<feature type="transmembrane region" description="Helical" evidence="1">
    <location>
        <begin position="286"/>
        <end position="305"/>
    </location>
</feature>
<dbReference type="Pfam" id="PF13687">
    <property type="entry name" value="DUF4153"/>
    <property type="match status" value="1"/>
</dbReference>
<dbReference type="RefSeq" id="WP_204866264.1">
    <property type="nucleotide sequence ID" value="NZ_JAFBBK010000001.1"/>
</dbReference>
<feature type="transmembrane region" description="Helical" evidence="1">
    <location>
        <begin position="358"/>
        <end position="376"/>
    </location>
</feature>
<reference evidence="2 3" key="1">
    <citation type="submission" date="2021-01" db="EMBL/GenBank/DDBJ databases">
        <title>Genomics of switchgrass bacterial isolates.</title>
        <authorList>
            <person name="Shade A."/>
        </authorList>
    </citation>
    <scope>NUCLEOTIDE SEQUENCE [LARGE SCALE GENOMIC DNA]</scope>
    <source>
        <strain evidence="2 3">PvP111</strain>
    </source>
</reference>
<keyword evidence="1" id="KW-0812">Transmembrane</keyword>
<comment type="caution">
    <text evidence="2">The sequence shown here is derived from an EMBL/GenBank/DDBJ whole genome shotgun (WGS) entry which is preliminary data.</text>
</comment>
<feature type="transmembrane region" description="Helical" evidence="1">
    <location>
        <begin position="47"/>
        <end position="67"/>
    </location>
</feature>
<dbReference type="EMBL" id="JAFBBK010000001">
    <property type="protein sequence ID" value="MBM7413583.1"/>
    <property type="molecule type" value="Genomic_DNA"/>
</dbReference>
<dbReference type="InterPro" id="IPR025291">
    <property type="entry name" value="DUF4153"/>
</dbReference>
<sequence>MTTELLPDPAAQSPVRTVTESPRRWAVGSAAAIGMVAGAALTDRPSVAYLVVGVAAVLAAGFPDRVLLDRRSRWSVAWIGAAFTLLLVPFVRDSGWLAASSVGLAVWCVALSTTRSTTFTATVLAPIVPVVVQGAVLRSLGTGAAQVTLPSRGSAVRALRVVGSTIVLVTVFTLLFAGADDRFASLVDVVIPTVTVDVDPLGPVVALCVALWILGTAHAKRHEVELDALAPGAGRRRSAWEWAVPVSALVVVFAAFVVVQAATLFGGHDHVMTTDDLTFADHARSGFWQLVTVTVGVLVVVAVQARKVDAEVRRDRVLARVAFGSLCVLTLVVVWSAVYRMSLYEQQFGLTRLRVGVMAFEVWLGVVVLAVIVAGARWSARRLPAVIVGTAAVGVLVMAVMNVDALVAERAVERYERTGLIDVDYLSTLSADAVPAVSTLEPKLRACILDEPGSDPWWNANLARREAAVIAASDPLAECALPAREAGR</sequence>
<evidence type="ECO:0000313" key="3">
    <source>
        <dbReference type="Proteomes" id="UP000703038"/>
    </source>
</evidence>
<name>A0ABS2KP29_9NOCA</name>
<feature type="transmembrane region" description="Helical" evidence="1">
    <location>
        <begin position="317"/>
        <end position="338"/>
    </location>
</feature>
<feature type="transmembrane region" description="Helical" evidence="1">
    <location>
        <begin position="240"/>
        <end position="266"/>
    </location>
</feature>
<evidence type="ECO:0008006" key="4">
    <source>
        <dbReference type="Google" id="ProtNLM"/>
    </source>
</evidence>
<keyword evidence="3" id="KW-1185">Reference proteome</keyword>
<feature type="transmembrane region" description="Helical" evidence="1">
    <location>
        <begin position="74"/>
        <end position="91"/>
    </location>
</feature>
<evidence type="ECO:0000313" key="2">
    <source>
        <dbReference type="EMBL" id="MBM7413583.1"/>
    </source>
</evidence>
<accession>A0ABS2KP29</accession>
<proteinExistence type="predicted"/>
<dbReference type="Proteomes" id="UP000703038">
    <property type="component" value="Unassembled WGS sequence"/>
</dbReference>
<organism evidence="2 3">
    <name type="scientific">Rhodococcoides corynebacterioides</name>
    <dbReference type="NCBI Taxonomy" id="53972"/>
    <lineage>
        <taxon>Bacteria</taxon>
        <taxon>Bacillati</taxon>
        <taxon>Actinomycetota</taxon>
        <taxon>Actinomycetes</taxon>
        <taxon>Mycobacteriales</taxon>
        <taxon>Nocardiaceae</taxon>
        <taxon>Rhodococcoides</taxon>
    </lineage>
</organism>
<feature type="transmembrane region" description="Helical" evidence="1">
    <location>
        <begin position="383"/>
        <end position="401"/>
    </location>
</feature>
<evidence type="ECO:0000256" key="1">
    <source>
        <dbReference type="SAM" id="Phobius"/>
    </source>
</evidence>
<feature type="transmembrane region" description="Helical" evidence="1">
    <location>
        <begin position="158"/>
        <end position="179"/>
    </location>
</feature>
<keyword evidence="1" id="KW-0472">Membrane</keyword>
<protein>
    <recommendedName>
        <fullName evidence="4">DUF4173 domain-containing protein</fullName>
    </recommendedName>
</protein>
<feature type="transmembrane region" description="Helical" evidence="1">
    <location>
        <begin position="119"/>
        <end position="137"/>
    </location>
</feature>
<keyword evidence="1" id="KW-1133">Transmembrane helix</keyword>
<gene>
    <name evidence="2" type="ORF">JOE42_000316</name>
</gene>